<comment type="caution">
    <text evidence="2">The sequence shown here is derived from an EMBL/GenBank/DDBJ whole genome shotgun (WGS) entry which is preliminary data.</text>
</comment>
<evidence type="ECO:0000256" key="1">
    <source>
        <dbReference type="SAM" id="Phobius"/>
    </source>
</evidence>
<keyword evidence="1" id="KW-0472">Membrane</keyword>
<dbReference type="Proteomes" id="UP001610446">
    <property type="component" value="Unassembled WGS sequence"/>
</dbReference>
<protein>
    <submittedName>
        <fullName evidence="2">Uncharacterized protein</fullName>
    </submittedName>
</protein>
<evidence type="ECO:0000313" key="2">
    <source>
        <dbReference type="EMBL" id="KAL2857755.1"/>
    </source>
</evidence>
<proteinExistence type="predicted"/>
<name>A0ABR4KZP8_9EURO</name>
<gene>
    <name evidence="2" type="ORF">BJY01DRAFT_113905</name>
</gene>
<dbReference type="EMBL" id="JBFXLU010000003">
    <property type="protein sequence ID" value="KAL2857755.1"/>
    <property type="molecule type" value="Genomic_DNA"/>
</dbReference>
<reference evidence="2 3" key="1">
    <citation type="submission" date="2024-07" db="EMBL/GenBank/DDBJ databases">
        <title>Section-level genome sequencing and comparative genomics of Aspergillus sections Usti and Cavernicolus.</title>
        <authorList>
            <consortium name="Lawrence Berkeley National Laboratory"/>
            <person name="Nybo J.L."/>
            <person name="Vesth T.C."/>
            <person name="Theobald S."/>
            <person name="Frisvad J.C."/>
            <person name="Larsen T.O."/>
            <person name="Kjaerboelling I."/>
            <person name="Rothschild-Mancinelli K."/>
            <person name="Lyhne E.K."/>
            <person name="Kogle M.E."/>
            <person name="Barry K."/>
            <person name="Clum A."/>
            <person name="Na H."/>
            <person name="Ledsgaard L."/>
            <person name="Lin J."/>
            <person name="Lipzen A."/>
            <person name="Kuo A."/>
            <person name="Riley R."/>
            <person name="Mondo S."/>
            <person name="Labutti K."/>
            <person name="Haridas S."/>
            <person name="Pangalinan J."/>
            <person name="Salamov A.A."/>
            <person name="Simmons B.A."/>
            <person name="Magnuson J.K."/>
            <person name="Chen J."/>
            <person name="Drula E."/>
            <person name="Henrissat B."/>
            <person name="Wiebenga A."/>
            <person name="Lubbers R.J."/>
            <person name="Gomes A.C."/>
            <person name="Makela M.R."/>
            <person name="Stajich J."/>
            <person name="Grigoriev I.V."/>
            <person name="Mortensen U.H."/>
            <person name="De Vries R.P."/>
            <person name="Baker S.E."/>
            <person name="Andersen M.R."/>
        </authorList>
    </citation>
    <scope>NUCLEOTIDE SEQUENCE [LARGE SCALE GENOMIC DNA]</scope>
    <source>
        <strain evidence="2 3">CBS 123904</strain>
    </source>
</reference>
<feature type="transmembrane region" description="Helical" evidence="1">
    <location>
        <begin position="55"/>
        <end position="75"/>
    </location>
</feature>
<keyword evidence="3" id="KW-1185">Reference proteome</keyword>
<keyword evidence="1" id="KW-0812">Transmembrane</keyword>
<feature type="transmembrane region" description="Helical" evidence="1">
    <location>
        <begin position="12"/>
        <end position="35"/>
    </location>
</feature>
<organism evidence="2 3">
    <name type="scientific">Aspergillus pseudoustus</name>
    <dbReference type="NCBI Taxonomy" id="1810923"/>
    <lineage>
        <taxon>Eukaryota</taxon>
        <taxon>Fungi</taxon>
        <taxon>Dikarya</taxon>
        <taxon>Ascomycota</taxon>
        <taxon>Pezizomycotina</taxon>
        <taxon>Eurotiomycetes</taxon>
        <taxon>Eurotiomycetidae</taxon>
        <taxon>Eurotiales</taxon>
        <taxon>Aspergillaceae</taxon>
        <taxon>Aspergillus</taxon>
        <taxon>Aspergillus subgen. Nidulantes</taxon>
    </lineage>
</organism>
<keyword evidence="1" id="KW-1133">Transmembrane helix</keyword>
<evidence type="ECO:0000313" key="3">
    <source>
        <dbReference type="Proteomes" id="UP001610446"/>
    </source>
</evidence>
<accession>A0ABR4KZP8</accession>
<sequence>MNGRLSAWRWFHFHLYLFQNGVGLAPTLILMHAWMDGISHHPRNASAGLNRDGNVAATVCLAGIYISLLCCSKCLARDDIGIGMNCFHTF</sequence>